<dbReference type="InterPro" id="IPR029058">
    <property type="entry name" value="AB_hydrolase_fold"/>
</dbReference>
<organism evidence="2 3">
    <name type="scientific">Emiliania huxleyi (strain CCMP1516)</name>
    <dbReference type="NCBI Taxonomy" id="280463"/>
    <lineage>
        <taxon>Eukaryota</taxon>
        <taxon>Haptista</taxon>
        <taxon>Haptophyta</taxon>
        <taxon>Prymnesiophyceae</taxon>
        <taxon>Isochrysidales</taxon>
        <taxon>Noelaerhabdaceae</taxon>
        <taxon>Emiliania</taxon>
    </lineage>
</organism>
<reference evidence="2" key="2">
    <citation type="submission" date="2024-10" db="UniProtKB">
        <authorList>
            <consortium name="EnsemblProtists"/>
        </authorList>
    </citation>
    <scope>IDENTIFICATION</scope>
</reference>
<dbReference type="HOGENOM" id="CLU_766010_0_0_1"/>
<sequence length="362" mass="39001">MGGPRSGARCLHWLLLSSSFRSVAALSVRWDGHLSRRAAAWGGLAAATCSGPVLPASARIFTWPGGGPAVSDTERSDLLVDKLERKYLLNPADLSGVTLPAGLRNQKDAVLIFHGRGGEDRETDDLRSAMRASDASVGISRFVDCFNWEQWIDQDPTRLSRVAQDVGARLGRALADEAPGLRSLHVIGTSAGGFVANQCVSDYVAARQGRGSRALVRLSLTDPFTSGPPDDEVQRGLRGLDGFASIDASTIAAARRAEQFGRDADFAEHFVNTDDLVPYTSTPLPLCFCYDVTAAAERATFPLPGGGRSGKPAKDLLLRALGYHNWPMGYLARHYETVLDAKGRIRHPSHDQLPRGAVERVT</sequence>
<dbReference type="EnsemblProtists" id="EOD15117">
    <property type="protein sequence ID" value="EOD15117"/>
    <property type="gene ID" value="EMIHUDRAFT_246058"/>
</dbReference>
<dbReference type="PaxDb" id="2903-EOD15117"/>
<keyword evidence="3" id="KW-1185">Reference proteome</keyword>
<evidence type="ECO:0000313" key="2">
    <source>
        <dbReference type="EnsemblProtists" id="EOD15117"/>
    </source>
</evidence>
<evidence type="ECO:0008006" key="4">
    <source>
        <dbReference type="Google" id="ProtNLM"/>
    </source>
</evidence>
<reference evidence="3" key="1">
    <citation type="journal article" date="2013" name="Nature">
        <title>Pan genome of the phytoplankton Emiliania underpins its global distribution.</title>
        <authorList>
            <person name="Read B.A."/>
            <person name="Kegel J."/>
            <person name="Klute M.J."/>
            <person name="Kuo A."/>
            <person name="Lefebvre S.C."/>
            <person name="Maumus F."/>
            <person name="Mayer C."/>
            <person name="Miller J."/>
            <person name="Monier A."/>
            <person name="Salamov A."/>
            <person name="Young J."/>
            <person name="Aguilar M."/>
            <person name="Claverie J.M."/>
            <person name="Frickenhaus S."/>
            <person name="Gonzalez K."/>
            <person name="Herman E.K."/>
            <person name="Lin Y.C."/>
            <person name="Napier J."/>
            <person name="Ogata H."/>
            <person name="Sarno A.F."/>
            <person name="Shmutz J."/>
            <person name="Schroeder D."/>
            <person name="de Vargas C."/>
            <person name="Verret F."/>
            <person name="von Dassow P."/>
            <person name="Valentin K."/>
            <person name="Van de Peer Y."/>
            <person name="Wheeler G."/>
            <person name="Dacks J.B."/>
            <person name="Delwiche C.F."/>
            <person name="Dyhrman S.T."/>
            <person name="Glockner G."/>
            <person name="John U."/>
            <person name="Richards T."/>
            <person name="Worden A.Z."/>
            <person name="Zhang X."/>
            <person name="Grigoriev I.V."/>
            <person name="Allen A.E."/>
            <person name="Bidle K."/>
            <person name="Borodovsky M."/>
            <person name="Bowler C."/>
            <person name="Brownlee C."/>
            <person name="Cock J.M."/>
            <person name="Elias M."/>
            <person name="Gladyshev V.N."/>
            <person name="Groth M."/>
            <person name="Guda C."/>
            <person name="Hadaegh A."/>
            <person name="Iglesias-Rodriguez M.D."/>
            <person name="Jenkins J."/>
            <person name="Jones B.M."/>
            <person name="Lawson T."/>
            <person name="Leese F."/>
            <person name="Lindquist E."/>
            <person name="Lobanov A."/>
            <person name="Lomsadze A."/>
            <person name="Malik S.B."/>
            <person name="Marsh M.E."/>
            <person name="Mackinder L."/>
            <person name="Mock T."/>
            <person name="Mueller-Roeber B."/>
            <person name="Pagarete A."/>
            <person name="Parker M."/>
            <person name="Probert I."/>
            <person name="Quesneville H."/>
            <person name="Raines C."/>
            <person name="Rensing S.A."/>
            <person name="Riano-Pachon D.M."/>
            <person name="Richier S."/>
            <person name="Rokitta S."/>
            <person name="Shiraiwa Y."/>
            <person name="Soanes D.M."/>
            <person name="van der Giezen M."/>
            <person name="Wahlund T.M."/>
            <person name="Williams B."/>
            <person name="Wilson W."/>
            <person name="Wolfe G."/>
            <person name="Wurch L.L."/>
        </authorList>
    </citation>
    <scope>NUCLEOTIDE SEQUENCE</scope>
</reference>
<dbReference type="Proteomes" id="UP000013827">
    <property type="component" value="Unassembled WGS sequence"/>
</dbReference>
<evidence type="ECO:0000313" key="3">
    <source>
        <dbReference type="Proteomes" id="UP000013827"/>
    </source>
</evidence>
<accession>A0A0D3IV32</accession>
<evidence type="ECO:0000256" key="1">
    <source>
        <dbReference type="SAM" id="SignalP"/>
    </source>
</evidence>
<dbReference type="AlphaFoldDB" id="A0A0D3IV32"/>
<dbReference type="GeneID" id="17261266"/>
<dbReference type="RefSeq" id="XP_005767546.1">
    <property type="nucleotide sequence ID" value="XM_005767489.1"/>
</dbReference>
<proteinExistence type="predicted"/>
<dbReference type="KEGG" id="ehx:EMIHUDRAFT_246058"/>
<keyword evidence="1" id="KW-0732">Signal</keyword>
<name>A0A0D3IV32_EMIH1</name>
<feature type="chain" id="PRO_5044229114" description="Alpha/beta hydrolase fold-3 domain-containing protein" evidence="1">
    <location>
        <begin position="26"/>
        <end position="362"/>
    </location>
</feature>
<dbReference type="Gene3D" id="3.40.50.1820">
    <property type="entry name" value="alpha/beta hydrolase"/>
    <property type="match status" value="1"/>
</dbReference>
<protein>
    <recommendedName>
        <fullName evidence="4">Alpha/beta hydrolase fold-3 domain-containing protein</fullName>
    </recommendedName>
</protein>
<feature type="signal peptide" evidence="1">
    <location>
        <begin position="1"/>
        <end position="25"/>
    </location>
</feature>
<dbReference type="SUPFAM" id="SSF53474">
    <property type="entry name" value="alpha/beta-Hydrolases"/>
    <property type="match status" value="1"/>
</dbReference>